<comment type="caution">
    <text evidence="2">The sequence shown here is derived from an EMBL/GenBank/DDBJ whole genome shotgun (WGS) entry which is preliminary data.</text>
</comment>
<accession>A0A2I0KVT7</accession>
<feature type="compositionally biased region" description="Polar residues" evidence="1">
    <location>
        <begin position="70"/>
        <end position="89"/>
    </location>
</feature>
<sequence>MKEINASPTYSEKKRISNVYFVPGLRENLLSMGQFVQAWLSHGNKGRALYDSGQQVKLDCKATALAGNKAQKSSDATPPPTNTVATCSSRGGGRKVFKVNQITCDDFINVATDGRIYDVEKPCFPHPQEKLDQARENEMVIWPNQIAALSTPQRRCGRGQSIPDYPKPALPQRMEDLAKTELPTSIPPSALVPASASALSKHPRDEGEASRAPVRKKKSSGAQLIGFCYLPRDRSSCEDVSRFSKEELVDIYLHEELRNLQQQYDAYEGWLLARKEARDPRGKAPSGGRIQGWSRTPEHSRERNSWALLEFTKGVRGVVREKNPKVKLRQYETFEFLYVHLASVNELAFPPYQLVAPKQRLRTQLRTLLSVHSVFRPKCPAQISVLRYVGPAQVYVLRHEDPTQVYVLRHEGLALHRIPISVVLCLSGHWT</sequence>
<feature type="region of interest" description="Disordered" evidence="1">
    <location>
        <begin position="185"/>
        <end position="217"/>
    </location>
</feature>
<proteinExistence type="predicted"/>
<organism evidence="2 3">
    <name type="scientific">Punica granatum</name>
    <name type="common">Pomegranate</name>
    <dbReference type="NCBI Taxonomy" id="22663"/>
    <lineage>
        <taxon>Eukaryota</taxon>
        <taxon>Viridiplantae</taxon>
        <taxon>Streptophyta</taxon>
        <taxon>Embryophyta</taxon>
        <taxon>Tracheophyta</taxon>
        <taxon>Spermatophyta</taxon>
        <taxon>Magnoliopsida</taxon>
        <taxon>eudicotyledons</taxon>
        <taxon>Gunneridae</taxon>
        <taxon>Pentapetalae</taxon>
        <taxon>rosids</taxon>
        <taxon>malvids</taxon>
        <taxon>Myrtales</taxon>
        <taxon>Lythraceae</taxon>
        <taxon>Punica</taxon>
    </lineage>
</organism>
<gene>
    <name evidence="2" type="ORF">CRG98_006948</name>
</gene>
<evidence type="ECO:0000313" key="3">
    <source>
        <dbReference type="Proteomes" id="UP000233551"/>
    </source>
</evidence>
<reference evidence="2 3" key="1">
    <citation type="submission" date="2017-11" db="EMBL/GenBank/DDBJ databases">
        <title>De-novo sequencing of pomegranate (Punica granatum L.) genome.</title>
        <authorList>
            <person name="Akparov Z."/>
            <person name="Amiraslanov A."/>
            <person name="Hajiyeva S."/>
            <person name="Abbasov M."/>
            <person name="Kaur K."/>
            <person name="Hamwieh A."/>
            <person name="Solovyev V."/>
            <person name="Salamov A."/>
            <person name="Braich B."/>
            <person name="Kosarev P."/>
            <person name="Mahmoud A."/>
            <person name="Hajiyev E."/>
            <person name="Babayeva S."/>
            <person name="Izzatullayeva V."/>
            <person name="Mammadov A."/>
            <person name="Mammadov A."/>
            <person name="Sharifova S."/>
            <person name="Ojaghi J."/>
            <person name="Eynullazada K."/>
            <person name="Bayramov B."/>
            <person name="Abdulazimova A."/>
            <person name="Shahmuradov I."/>
        </authorList>
    </citation>
    <scope>NUCLEOTIDE SEQUENCE [LARGE SCALE GENOMIC DNA]</scope>
    <source>
        <strain evidence="3">cv. AG2017</strain>
        <tissue evidence="2">Leaf</tissue>
    </source>
</reference>
<protein>
    <submittedName>
        <fullName evidence="2">Uncharacterized protein</fullName>
    </submittedName>
</protein>
<dbReference type="EMBL" id="PGOL01000319">
    <property type="protein sequence ID" value="PKI72571.1"/>
    <property type="molecule type" value="Genomic_DNA"/>
</dbReference>
<evidence type="ECO:0000313" key="2">
    <source>
        <dbReference type="EMBL" id="PKI72571.1"/>
    </source>
</evidence>
<feature type="compositionally biased region" description="Low complexity" evidence="1">
    <location>
        <begin position="187"/>
        <end position="200"/>
    </location>
</feature>
<feature type="region of interest" description="Disordered" evidence="1">
    <location>
        <begin position="278"/>
        <end position="298"/>
    </location>
</feature>
<dbReference type="AlphaFoldDB" id="A0A2I0KVT7"/>
<evidence type="ECO:0000256" key="1">
    <source>
        <dbReference type="SAM" id="MobiDB-lite"/>
    </source>
</evidence>
<keyword evidence="3" id="KW-1185">Reference proteome</keyword>
<feature type="region of interest" description="Disordered" evidence="1">
    <location>
        <begin position="69"/>
        <end position="90"/>
    </location>
</feature>
<name>A0A2I0KVT7_PUNGR</name>
<dbReference type="Proteomes" id="UP000233551">
    <property type="component" value="Unassembled WGS sequence"/>
</dbReference>